<dbReference type="InterPro" id="IPR000719">
    <property type="entry name" value="Prot_kinase_dom"/>
</dbReference>
<dbReference type="Proteomes" id="UP000054350">
    <property type="component" value="Unassembled WGS sequence"/>
</dbReference>
<organism evidence="3 4">
    <name type="scientific">Allomyces macrogynus (strain ATCC 38327)</name>
    <name type="common">Allomyces javanicus var. macrogynus</name>
    <dbReference type="NCBI Taxonomy" id="578462"/>
    <lineage>
        <taxon>Eukaryota</taxon>
        <taxon>Fungi</taxon>
        <taxon>Fungi incertae sedis</taxon>
        <taxon>Blastocladiomycota</taxon>
        <taxon>Blastocladiomycetes</taxon>
        <taxon>Blastocladiales</taxon>
        <taxon>Blastocladiaceae</taxon>
        <taxon>Allomyces</taxon>
    </lineage>
</organism>
<evidence type="ECO:0000259" key="2">
    <source>
        <dbReference type="PROSITE" id="PS50011"/>
    </source>
</evidence>
<dbReference type="InterPro" id="IPR011009">
    <property type="entry name" value="Kinase-like_dom_sf"/>
</dbReference>
<dbReference type="eggNOG" id="KOG1235">
    <property type="taxonomic scope" value="Eukaryota"/>
</dbReference>
<accession>A0A0L0T8W3</accession>
<dbReference type="AlphaFoldDB" id="A0A0L0T8W3"/>
<dbReference type="InterPro" id="IPR045307">
    <property type="entry name" value="ADCK1_dom"/>
</dbReference>
<dbReference type="VEuPathDB" id="FungiDB:AMAG_15855"/>
<dbReference type="OMA" id="KVQYPWI"/>
<dbReference type="InterPro" id="IPR004147">
    <property type="entry name" value="ABC1_dom"/>
</dbReference>
<dbReference type="CDD" id="cd13969">
    <property type="entry name" value="ADCK1-like"/>
    <property type="match status" value="1"/>
</dbReference>
<dbReference type="EMBL" id="GG745370">
    <property type="protein sequence ID" value="KNE71197.1"/>
    <property type="molecule type" value="Genomic_DNA"/>
</dbReference>
<keyword evidence="3" id="KW-0418">Kinase</keyword>
<dbReference type="Pfam" id="PF03109">
    <property type="entry name" value="ABC1"/>
    <property type="match status" value="2"/>
</dbReference>
<gene>
    <name evidence="3" type="ORF">AMAG_15855</name>
</gene>
<dbReference type="InterPro" id="IPR051130">
    <property type="entry name" value="Mito_struct-func_regulator"/>
</dbReference>
<dbReference type="GO" id="GO:0005743">
    <property type="term" value="C:mitochondrial inner membrane"/>
    <property type="evidence" value="ECO:0007669"/>
    <property type="project" value="TreeGrafter"/>
</dbReference>
<protein>
    <submittedName>
        <fullName evidence="3">Atypical/ABC1/ABC1-B protein kinase</fullName>
    </submittedName>
</protein>
<feature type="domain" description="Protein kinase" evidence="2">
    <location>
        <begin position="155"/>
        <end position="539"/>
    </location>
</feature>
<dbReference type="PROSITE" id="PS50011">
    <property type="entry name" value="PROTEIN_KINASE_DOM"/>
    <property type="match status" value="1"/>
</dbReference>
<comment type="similarity">
    <text evidence="1">Belongs to the protein kinase superfamily. ADCK protein kinase family.</text>
</comment>
<name>A0A0L0T8W3_ALLM3</name>
<dbReference type="STRING" id="578462.A0A0L0T8W3"/>
<reference evidence="4" key="2">
    <citation type="submission" date="2009-11" db="EMBL/GenBank/DDBJ databases">
        <title>The Genome Sequence of Allomyces macrogynus strain ATCC 38327.</title>
        <authorList>
            <consortium name="The Broad Institute Genome Sequencing Platform"/>
            <person name="Russ C."/>
            <person name="Cuomo C."/>
            <person name="Shea T."/>
            <person name="Young S.K."/>
            <person name="Zeng Q."/>
            <person name="Koehrsen M."/>
            <person name="Haas B."/>
            <person name="Borodovsky M."/>
            <person name="Guigo R."/>
            <person name="Alvarado L."/>
            <person name="Berlin A."/>
            <person name="Borenstein D."/>
            <person name="Chen Z."/>
            <person name="Engels R."/>
            <person name="Freedman E."/>
            <person name="Gellesch M."/>
            <person name="Goldberg J."/>
            <person name="Griggs A."/>
            <person name="Gujja S."/>
            <person name="Heiman D."/>
            <person name="Hepburn T."/>
            <person name="Howarth C."/>
            <person name="Jen D."/>
            <person name="Larson L."/>
            <person name="Lewis B."/>
            <person name="Mehta T."/>
            <person name="Park D."/>
            <person name="Pearson M."/>
            <person name="Roberts A."/>
            <person name="Saif S."/>
            <person name="Shenoy N."/>
            <person name="Sisk P."/>
            <person name="Stolte C."/>
            <person name="Sykes S."/>
            <person name="Walk T."/>
            <person name="White J."/>
            <person name="Yandava C."/>
            <person name="Burger G."/>
            <person name="Gray M.W."/>
            <person name="Holland P.W.H."/>
            <person name="King N."/>
            <person name="Lang F.B.F."/>
            <person name="Roger A.J."/>
            <person name="Ruiz-Trillo I."/>
            <person name="Lander E."/>
            <person name="Nusbaum C."/>
        </authorList>
    </citation>
    <scope>NUCLEOTIDE SEQUENCE [LARGE SCALE GENOMIC DNA]</scope>
    <source>
        <strain evidence="4">ATCC 38327</strain>
    </source>
</reference>
<keyword evidence="4" id="KW-1185">Reference proteome</keyword>
<dbReference type="GO" id="GO:0004672">
    <property type="term" value="F:protein kinase activity"/>
    <property type="evidence" value="ECO:0007669"/>
    <property type="project" value="InterPro"/>
</dbReference>
<dbReference type="PANTHER" id="PTHR43173">
    <property type="entry name" value="ABC1 FAMILY PROTEIN"/>
    <property type="match status" value="1"/>
</dbReference>
<dbReference type="PANTHER" id="PTHR43173:SF19">
    <property type="entry name" value="AARF DOMAIN-CONTAINING PROTEIN KINASE 1"/>
    <property type="match status" value="1"/>
</dbReference>
<dbReference type="OrthoDB" id="427480at2759"/>
<keyword evidence="3" id="KW-0808">Transferase</keyword>
<evidence type="ECO:0000313" key="4">
    <source>
        <dbReference type="Proteomes" id="UP000054350"/>
    </source>
</evidence>
<evidence type="ECO:0000256" key="1">
    <source>
        <dbReference type="ARBA" id="ARBA00009670"/>
    </source>
</evidence>
<dbReference type="GO" id="GO:0005524">
    <property type="term" value="F:ATP binding"/>
    <property type="evidence" value="ECO:0007669"/>
    <property type="project" value="InterPro"/>
</dbReference>
<proteinExistence type="inferred from homology"/>
<evidence type="ECO:0000313" key="3">
    <source>
        <dbReference type="EMBL" id="KNE71197.1"/>
    </source>
</evidence>
<sequence length="539" mass="61897">MFARALRRTVVASTVLFAGSAAGSLYLSPEKDLFFLAKATSRSLRTVTTGVAVVADYQWSLRSSVTEGMPRDDYVALKSDIHLRCAKRMLCAIQKNGGVYVKLGQHVSALEYLLPAEYVETMRVLQDQCPPSSLEDINKLFETDLGVPMKYVFASFDEEPIGVASIAQVHRARLQDGRDVAIKIQHPGIRTFSMLDIELTAGFVKMVKQLFPDFEFGWLADEMRNNLPCELDFNYEAKNAEIVESHFRGSDRLVTVPKVYWVKPRLMCMEFVEGKRIDDLDYLREHHIDPSQVAVELNRIFSEMIFYHGFCAFIWLRTHRPHPVHSFPSPGLVHSDPHPGNLMIQPQPVKTPVLPLFRLFRHPRNFKIILLDHGLYRTLDKQFRHDYAWLWESLIRGDEDRIRYWSKQVAEVDMYELFACMITGRNWDTITSGGVKSDRRMSELDNVTSSAAFYFKEISSVLAQVPRPLLLVFKTNDLLRSVARSLKLSEWASVSVMSMYVLETCALSGEVEGVSEWARFVLERVLARVAVWLYEHNWL</sequence>
<dbReference type="GO" id="GO:0007005">
    <property type="term" value="P:mitochondrion organization"/>
    <property type="evidence" value="ECO:0007669"/>
    <property type="project" value="TreeGrafter"/>
</dbReference>
<reference evidence="3 4" key="1">
    <citation type="submission" date="2009-11" db="EMBL/GenBank/DDBJ databases">
        <title>Annotation of Allomyces macrogynus ATCC 38327.</title>
        <authorList>
            <consortium name="The Broad Institute Genome Sequencing Platform"/>
            <person name="Russ C."/>
            <person name="Cuomo C."/>
            <person name="Burger G."/>
            <person name="Gray M.W."/>
            <person name="Holland P.W.H."/>
            <person name="King N."/>
            <person name="Lang F.B.F."/>
            <person name="Roger A.J."/>
            <person name="Ruiz-Trillo I."/>
            <person name="Young S.K."/>
            <person name="Zeng Q."/>
            <person name="Gargeya S."/>
            <person name="Fitzgerald M."/>
            <person name="Haas B."/>
            <person name="Abouelleil A."/>
            <person name="Alvarado L."/>
            <person name="Arachchi H.M."/>
            <person name="Berlin A."/>
            <person name="Chapman S.B."/>
            <person name="Gearin G."/>
            <person name="Goldberg J."/>
            <person name="Griggs A."/>
            <person name="Gujja S."/>
            <person name="Hansen M."/>
            <person name="Heiman D."/>
            <person name="Howarth C."/>
            <person name="Larimer J."/>
            <person name="Lui A."/>
            <person name="MacDonald P.J.P."/>
            <person name="McCowen C."/>
            <person name="Montmayeur A."/>
            <person name="Murphy C."/>
            <person name="Neiman D."/>
            <person name="Pearson M."/>
            <person name="Priest M."/>
            <person name="Roberts A."/>
            <person name="Saif S."/>
            <person name="Shea T."/>
            <person name="Sisk P."/>
            <person name="Stolte C."/>
            <person name="Sykes S."/>
            <person name="Wortman J."/>
            <person name="Nusbaum C."/>
            <person name="Birren B."/>
        </authorList>
    </citation>
    <scope>NUCLEOTIDE SEQUENCE [LARGE SCALE GENOMIC DNA]</scope>
    <source>
        <strain evidence="3 4">ATCC 38327</strain>
    </source>
</reference>
<dbReference type="SUPFAM" id="SSF56112">
    <property type="entry name" value="Protein kinase-like (PK-like)"/>
    <property type="match status" value="1"/>
</dbReference>
<dbReference type="GO" id="GO:0055088">
    <property type="term" value="P:lipid homeostasis"/>
    <property type="evidence" value="ECO:0007669"/>
    <property type="project" value="TreeGrafter"/>
</dbReference>